<organism evidence="2 3">
    <name type="scientific">Thermoanaerobacter kivui</name>
    <name type="common">Acetogenium kivui</name>
    <dbReference type="NCBI Taxonomy" id="2325"/>
    <lineage>
        <taxon>Bacteria</taxon>
        <taxon>Bacillati</taxon>
        <taxon>Bacillota</taxon>
        <taxon>Clostridia</taxon>
        <taxon>Thermoanaerobacterales</taxon>
        <taxon>Thermoanaerobacteraceae</taxon>
        <taxon>Thermoanaerobacter</taxon>
    </lineage>
</organism>
<name>A0A097ARB8_THEKI</name>
<dbReference type="Proteomes" id="UP000029669">
    <property type="component" value="Chromosome"/>
</dbReference>
<dbReference type="eggNOG" id="COG4970">
    <property type="taxonomic scope" value="Bacteria"/>
</dbReference>
<keyword evidence="1" id="KW-0812">Transmembrane</keyword>
<gene>
    <name evidence="2" type="ORF">TKV_c11810</name>
</gene>
<dbReference type="HOGENOM" id="CLU_1746270_0_0_9"/>
<sequence>MKKEEGLTLIELITVLAILSIIVLIVIPSTDFFDTTRSNIRLTLIAHEVVNDLRYIQQKSIFEGEILLFESDDTKTRYYIKRKDDNENIKIKNLPEGIKISKKDGGKVEIYFNQMGTPIGACTITLKNDKGSEIYISVAVVTGRIMISGKNY</sequence>
<dbReference type="Pfam" id="PF07963">
    <property type="entry name" value="N_methyl"/>
    <property type="match status" value="1"/>
</dbReference>
<dbReference type="PIRSF" id="PIRSF021292">
    <property type="entry name" value="Competence_ComGD"/>
    <property type="match status" value="1"/>
</dbReference>
<evidence type="ECO:0000256" key="1">
    <source>
        <dbReference type="SAM" id="Phobius"/>
    </source>
</evidence>
<evidence type="ECO:0000313" key="3">
    <source>
        <dbReference type="Proteomes" id="UP000029669"/>
    </source>
</evidence>
<keyword evidence="1" id="KW-1133">Transmembrane helix</keyword>
<dbReference type="GO" id="GO:0030420">
    <property type="term" value="P:establishment of competence for transformation"/>
    <property type="evidence" value="ECO:0007669"/>
    <property type="project" value="InterPro"/>
</dbReference>
<dbReference type="InterPro" id="IPR016785">
    <property type="entry name" value="ComGD"/>
</dbReference>
<evidence type="ECO:0000313" key="2">
    <source>
        <dbReference type="EMBL" id="AIS52352.1"/>
    </source>
</evidence>
<keyword evidence="1" id="KW-0472">Membrane</keyword>
<dbReference type="AlphaFoldDB" id="A0A097ARB8"/>
<dbReference type="KEGG" id="tki:TKV_c11810"/>
<dbReference type="InterPro" id="IPR012902">
    <property type="entry name" value="N_methyl_site"/>
</dbReference>
<feature type="transmembrane region" description="Helical" evidence="1">
    <location>
        <begin position="7"/>
        <end position="27"/>
    </location>
</feature>
<protein>
    <recommendedName>
        <fullName evidence="4">Prepilin-type N-terminal cleavage/methylation domain-containing protein</fullName>
    </recommendedName>
</protein>
<dbReference type="STRING" id="2325.TKV_c11810"/>
<dbReference type="SUPFAM" id="SSF54523">
    <property type="entry name" value="Pili subunits"/>
    <property type="match status" value="1"/>
</dbReference>
<dbReference type="EMBL" id="CP009170">
    <property type="protein sequence ID" value="AIS52352.1"/>
    <property type="molecule type" value="Genomic_DNA"/>
</dbReference>
<dbReference type="PROSITE" id="PS00409">
    <property type="entry name" value="PROKAR_NTER_METHYL"/>
    <property type="match status" value="1"/>
</dbReference>
<keyword evidence="3" id="KW-1185">Reference proteome</keyword>
<proteinExistence type="predicted"/>
<dbReference type="RefSeq" id="WP_049685122.1">
    <property type="nucleotide sequence ID" value="NZ_CP009170.1"/>
</dbReference>
<dbReference type="NCBIfam" id="TIGR02532">
    <property type="entry name" value="IV_pilin_GFxxxE"/>
    <property type="match status" value="1"/>
</dbReference>
<dbReference type="InterPro" id="IPR045584">
    <property type="entry name" value="Pilin-like"/>
</dbReference>
<dbReference type="OrthoDB" id="1727030at2"/>
<accession>A0A097ARB8</accession>
<evidence type="ECO:0008006" key="4">
    <source>
        <dbReference type="Google" id="ProtNLM"/>
    </source>
</evidence>
<reference evidence="3" key="1">
    <citation type="journal article" date="2015" name="Genome Announc.">
        <title>Whole-Genome Sequences of 80 Environmental and Clinical Isolates of Burkholderia pseudomallei.</title>
        <authorList>
            <person name="Johnson S.L."/>
            <person name="Baker A.L."/>
            <person name="Chain P.S."/>
            <person name="Currie B.J."/>
            <person name="Daligault H.E."/>
            <person name="Davenport K.W."/>
            <person name="Davis C.B."/>
            <person name="Inglis T.J."/>
            <person name="Kaestli M."/>
            <person name="Koren S."/>
            <person name="Mayo M."/>
            <person name="Merritt A.J."/>
            <person name="Price E.P."/>
            <person name="Sarovich D.S."/>
            <person name="Warner J."/>
            <person name="Rosovitz M.J."/>
        </authorList>
    </citation>
    <scope>NUCLEOTIDE SEQUENCE [LARGE SCALE GENOMIC DNA]</scope>
    <source>
        <strain evidence="3">DSM 2030</strain>
    </source>
</reference>